<evidence type="ECO:0000256" key="4">
    <source>
        <dbReference type="ARBA" id="ARBA00022692"/>
    </source>
</evidence>
<feature type="transmembrane region" description="Helical" evidence="7">
    <location>
        <begin position="468"/>
        <end position="486"/>
    </location>
</feature>
<dbReference type="InterPro" id="IPR006726">
    <property type="entry name" value="PHBA_efflux_AaeB/fusaric-R"/>
</dbReference>
<feature type="transmembrane region" description="Helical" evidence="7">
    <location>
        <begin position="83"/>
        <end position="101"/>
    </location>
</feature>
<dbReference type="RefSeq" id="WP_012592318.1">
    <property type="nucleotide sequence ID" value="NC_011666.1"/>
</dbReference>
<dbReference type="AlphaFoldDB" id="B8ES34"/>
<evidence type="ECO:0000313" key="8">
    <source>
        <dbReference type="EMBL" id="ACK52249.1"/>
    </source>
</evidence>
<feature type="transmembrane region" description="Helical" evidence="7">
    <location>
        <begin position="390"/>
        <end position="406"/>
    </location>
</feature>
<sequence>MTPYTVRDWLFALKTFAAAAAALYLCFWLQLQRPYWAVATVYICSQQLSGATRSKAFYRACGTVLGAAMSVALVPNLVNAPELLSLAIALWIACCLYFSLLDRTPRGYMFILAGYTAALIGFPSVDAPGMIFDVAVARVEEILVGIACATVFSTVFFPRQVGPLAAGRLKAWFTDADLWACDALEARIGDDVLSARRLRLAADATQLDALSIHLAFDASIQSYAARAIRLLRLRLLMLLPVISSIEERMRTIAGGGRLALAETQALVDSICATLRDDADISAEQEAQTDDLIAAYERRLDAGSCAREIVEAGLLLRLRDFVNIRRDCRLLCGQIETGARQLKRPLAFQSPAGVVDARHRDRFGAAVSALTAFVCVGGVCLFWIATAWPDGATAAMIAAIVCCIFASQADPAAVLRAFAVWSVVAVGVTMLYLFAILPRIQTFEMLVIALSPAFILFGLLATRPKTAEASVALSLWTATLLALQDNYSADFSAVANSGAALLAGIWISTLAFQLMRVTRADWRLRRLVEASRADLASAATGRGKRDRAHFAAIMLDRLGLAASLLASSGAMDATAVALLAELRVGLNIIELRYARHGLPSTAVIKVDAMLIELGRYFRGRSAPPAPRLLALIDDALHAVASSPPGKHRRAALLGAGGVRYTLFATAPEPGAMSVARVLTLDMFFARRVQ</sequence>
<keyword evidence="6 7" id="KW-0472">Membrane</keyword>
<accession>B8ES34</accession>
<feature type="transmembrane region" description="Helical" evidence="7">
    <location>
        <begin position="56"/>
        <end position="77"/>
    </location>
</feature>
<feature type="transmembrane region" description="Helical" evidence="7">
    <location>
        <begin position="137"/>
        <end position="158"/>
    </location>
</feature>
<keyword evidence="9" id="KW-1185">Reference proteome</keyword>
<evidence type="ECO:0000256" key="7">
    <source>
        <dbReference type="SAM" id="Phobius"/>
    </source>
</evidence>
<dbReference type="HOGENOM" id="CLU_013927_2_0_5"/>
<dbReference type="PANTHER" id="PTHR30509">
    <property type="entry name" value="P-HYDROXYBENZOIC ACID EFFLUX PUMP SUBUNIT-RELATED"/>
    <property type="match status" value="1"/>
</dbReference>
<feature type="transmembrane region" description="Helical" evidence="7">
    <location>
        <begin position="492"/>
        <end position="514"/>
    </location>
</feature>
<dbReference type="eggNOG" id="COG1289">
    <property type="taxonomic scope" value="Bacteria"/>
</dbReference>
<dbReference type="STRING" id="395965.Msil_3343"/>
<keyword evidence="3" id="KW-1003">Cell membrane</keyword>
<gene>
    <name evidence="8" type="ordered locus">Msil_3343</name>
</gene>
<evidence type="ECO:0000256" key="5">
    <source>
        <dbReference type="ARBA" id="ARBA00022989"/>
    </source>
</evidence>
<reference evidence="8 9" key="1">
    <citation type="journal article" date="2010" name="J. Bacteriol.">
        <title>Complete genome sequence of the aerobic facultative methanotroph Methylocella silvestris BL2.</title>
        <authorList>
            <person name="Chen Y."/>
            <person name="Crombie A."/>
            <person name="Rahman M.T."/>
            <person name="Dedysh S.N."/>
            <person name="Liesack W."/>
            <person name="Stott M.B."/>
            <person name="Alam M."/>
            <person name="Theisen A.R."/>
            <person name="Murrell J.C."/>
            <person name="Dunfield P.F."/>
        </authorList>
    </citation>
    <scope>NUCLEOTIDE SEQUENCE [LARGE SCALE GENOMIC DNA]</scope>
    <source>
        <strain evidence="9">DSM 15510 / CIP 108128 / LMG 27833 / NCIMB 13906 / BL2</strain>
    </source>
</reference>
<comment type="subcellular location">
    <subcellularLocation>
        <location evidence="1">Cell membrane</location>
        <topology evidence="1">Multi-pass membrane protein</topology>
    </subcellularLocation>
</comment>
<dbReference type="OrthoDB" id="9807111at2"/>
<evidence type="ECO:0000256" key="1">
    <source>
        <dbReference type="ARBA" id="ARBA00004651"/>
    </source>
</evidence>
<feature type="transmembrane region" description="Helical" evidence="7">
    <location>
        <begin position="12"/>
        <end position="31"/>
    </location>
</feature>
<feature type="transmembrane region" description="Helical" evidence="7">
    <location>
        <begin position="442"/>
        <end position="461"/>
    </location>
</feature>
<evidence type="ECO:0000256" key="2">
    <source>
        <dbReference type="ARBA" id="ARBA00022448"/>
    </source>
</evidence>
<proteinExistence type="predicted"/>
<keyword evidence="5 7" id="KW-1133">Transmembrane helix</keyword>
<organism evidence="8 9">
    <name type="scientific">Methylocella silvestris (strain DSM 15510 / CIP 108128 / LMG 27833 / NCIMB 13906 / BL2)</name>
    <dbReference type="NCBI Taxonomy" id="395965"/>
    <lineage>
        <taxon>Bacteria</taxon>
        <taxon>Pseudomonadati</taxon>
        <taxon>Pseudomonadota</taxon>
        <taxon>Alphaproteobacteria</taxon>
        <taxon>Hyphomicrobiales</taxon>
        <taxon>Beijerinckiaceae</taxon>
        <taxon>Methylocella</taxon>
    </lineage>
</organism>
<name>B8ES34_METSB</name>
<dbReference type="EMBL" id="CP001280">
    <property type="protein sequence ID" value="ACK52249.1"/>
    <property type="molecule type" value="Genomic_DNA"/>
</dbReference>
<dbReference type="GO" id="GO:0005886">
    <property type="term" value="C:plasma membrane"/>
    <property type="evidence" value="ECO:0007669"/>
    <property type="project" value="UniProtKB-SubCell"/>
</dbReference>
<evidence type="ECO:0000313" key="9">
    <source>
        <dbReference type="Proteomes" id="UP000002257"/>
    </source>
</evidence>
<dbReference type="PANTHER" id="PTHR30509:SF9">
    <property type="entry name" value="MULTIDRUG RESISTANCE PROTEIN MDTO"/>
    <property type="match status" value="1"/>
</dbReference>
<evidence type="ECO:0000256" key="6">
    <source>
        <dbReference type="ARBA" id="ARBA00023136"/>
    </source>
</evidence>
<keyword evidence="2" id="KW-0813">Transport</keyword>
<feature type="transmembrane region" description="Helical" evidence="7">
    <location>
        <begin position="108"/>
        <end position="125"/>
    </location>
</feature>
<feature type="transmembrane region" description="Helical" evidence="7">
    <location>
        <begin position="413"/>
        <end position="436"/>
    </location>
</feature>
<feature type="transmembrane region" description="Helical" evidence="7">
    <location>
        <begin position="362"/>
        <end position="384"/>
    </location>
</feature>
<dbReference type="GO" id="GO:0022857">
    <property type="term" value="F:transmembrane transporter activity"/>
    <property type="evidence" value="ECO:0007669"/>
    <property type="project" value="InterPro"/>
</dbReference>
<dbReference type="Pfam" id="PF04632">
    <property type="entry name" value="FUSC"/>
    <property type="match status" value="1"/>
</dbReference>
<dbReference type="KEGG" id="msl:Msil_3343"/>
<evidence type="ECO:0000256" key="3">
    <source>
        <dbReference type="ARBA" id="ARBA00022475"/>
    </source>
</evidence>
<protein>
    <submittedName>
        <fullName evidence="8">Fusaric acid resistance protein conserved region</fullName>
    </submittedName>
</protein>
<keyword evidence="4 7" id="KW-0812">Transmembrane</keyword>
<dbReference type="Proteomes" id="UP000002257">
    <property type="component" value="Chromosome"/>
</dbReference>